<feature type="domain" description="Secretion system C-terminal sorting" evidence="2">
    <location>
        <begin position="255"/>
        <end position="321"/>
    </location>
</feature>
<dbReference type="Pfam" id="PF20009">
    <property type="entry name" value="GEVED"/>
    <property type="match status" value="1"/>
</dbReference>
<keyword evidence="5" id="KW-1185">Reference proteome</keyword>
<dbReference type="AlphaFoldDB" id="A0A4U8UH57"/>
<reference evidence="4 5" key="1">
    <citation type="journal article" date="2008" name="Int. J. Syst. Evol. Microbiol.">
        <title>Bizionia argentinensis sp. nov., isolated from surface marine water in Antarctica.</title>
        <authorList>
            <person name="Bercovich A."/>
            <person name="Vazquez S.C."/>
            <person name="Yankilevich P."/>
            <person name="Coria S.H."/>
            <person name="Foti M."/>
            <person name="Hernandez E."/>
            <person name="Vidal A."/>
            <person name="Ruberto L."/>
            <person name="Melo C."/>
            <person name="Marenssi S."/>
            <person name="Criscuolo M."/>
            <person name="Memoli M."/>
            <person name="Arguelles M."/>
            <person name="Mac Cormack W.P."/>
        </authorList>
    </citation>
    <scope>NUCLEOTIDE SEQUENCE [LARGE SCALE GENOMIC DNA]</scope>
    <source>
        <strain evidence="4 5">JUB59</strain>
    </source>
</reference>
<dbReference type="Proteomes" id="UP000003730">
    <property type="component" value="Unassembled WGS sequence"/>
</dbReference>
<dbReference type="Pfam" id="PF18962">
    <property type="entry name" value="Por_Secre_tail"/>
    <property type="match status" value="1"/>
</dbReference>
<evidence type="ECO:0000259" key="2">
    <source>
        <dbReference type="Pfam" id="PF18962"/>
    </source>
</evidence>
<gene>
    <name evidence="4" type="ORF">BZARG_03530</name>
</gene>
<evidence type="ECO:0000256" key="1">
    <source>
        <dbReference type="ARBA" id="ARBA00022729"/>
    </source>
</evidence>
<dbReference type="InterPro" id="IPR026444">
    <property type="entry name" value="Secre_tail"/>
</dbReference>
<sequence length="323" mass="34357">MSRVQLGTINKTSGAQSYSNFTGTSTDLSKGNNYSLSVTPTWSGSAYNEGYAMWIDYNQDGDFTDPGEQVWTKSASKTTPVSGSFTVPSSALSGETRMRVSMKYNAIPTSCETFSYGEVEDYTVNIVNGGSSGGNTTVQLTLKFDNYPEETSWSILDGSTTVASGGTYGSQPDGSTLNINVDLSAGCYSLVVKDVYGDGFCCSYGNGSYTLKDGGTTLASGGSFGSSETTNFCVGGASRSFENVTTTSNDDLFKLYPNPAKQAISVSLNGLVAQSYQVSNMLGQIVLKGAFSETIDVSELKNGMYLIQLNIGEKTKVKRFIKE</sequence>
<dbReference type="OrthoDB" id="9792152at2"/>
<evidence type="ECO:0000313" key="4">
    <source>
        <dbReference type="EMBL" id="TLG99011.1"/>
    </source>
</evidence>
<dbReference type="InterPro" id="IPR045474">
    <property type="entry name" value="GEVED"/>
</dbReference>
<name>A0A4U8UH57_9FLAO</name>
<organism evidence="4 5">
    <name type="scientific">Bizionia argentinensis JUB59</name>
    <dbReference type="NCBI Taxonomy" id="1046627"/>
    <lineage>
        <taxon>Bacteria</taxon>
        <taxon>Pseudomonadati</taxon>
        <taxon>Bacteroidota</taxon>
        <taxon>Flavobacteriia</taxon>
        <taxon>Flavobacteriales</taxon>
        <taxon>Flavobacteriaceae</taxon>
        <taxon>Bizionia</taxon>
    </lineage>
</organism>
<keyword evidence="1" id="KW-0732">Signal</keyword>
<protein>
    <submittedName>
        <fullName evidence="4">T9SS type A sorting domain-containing protein</fullName>
    </submittedName>
</protein>
<dbReference type="EMBL" id="AFXZ01000036">
    <property type="protein sequence ID" value="TLG99011.1"/>
    <property type="molecule type" value="Genomic_DNA"/>
</dbReference>
<dbReference type="STRING" id="1046627.BZARG_1706"/>
<feature type="domain" description="GEVED" evidence="3">
    <location>
        <begin position="51"/>
        <end position="125"/>
    </location>
</feature>
<proteinExistence type="predicted"/>
<dbReference type="NCBIfam" id="TIGR04183">
    <property type="entry name" value="Por_Secre_tail"/>
    <property type="match status" value="1"/>
</dbReference>
<evidence type="ECO:0000313" key="5">
    <source>
        <dbReference type="Proteomes" id="UP000003730"/>
    </source>
</evidence>
<accession>A0A4U8UH57</accession>
<comment type="caution">
    <text evidence="4">The sequence shown here is derived from an EMBL/GenBank/DDBJ whole genome shotgun (WGS) entry which is preliminary data.</text>
</comment>
<evidence type="ECO:0000259" key="3">
    <source>
        <dbReference type="Pfam" id="PF20009"/>
    </source>
</evidence>